<reference evidence="9" key="2">
    <citation type="submission" date="2025-08" db="UniProtKB">
        <authorList>
            <consortium name="Ensembl"/>
        </authorList>
    </citation>
    <scope>IDENTIFICATION</scope>
</reference>
<dbReference type="SUPFAM" id="SSF109640">
    <property type="entry name" value="KRAB domain (Kruppel-associated box)"/>
    <property type="match status" value="1"/>
</dbReference>
<dbReference type="PROSITE" id="PS50157">
    <property type="entry name" value="ZINC_FINGER_C2H2_2"/>
    <property type="match status" value="1"/>
</dbReference>
<organism evidence="9 10">
    <name type="scientific">Sus scrofa</name>
    <name type="common">Pig</name>
    <dbReference type="NCBI Taxonomy" id="9823"/>
    <lineage>
        <taxon>Eukaryota</taxon>
        <taxon>Metazoa</taxon>
        <taxon>Chordata</taxon>
        <taxon>Craniata</taxon>
        <taxon>Vertebrata</taxon>
        <taxon>Euteleostomi</taxon>
        <taxon>Mammalia</taxon>
        <taxon>Eutheria</taxon>
        <taxon>Laurasiatheria</taxon>
        <taxon>Artiodactyla</taxon>
        <taxon>Suina</taxon>
        <taxon>Suidae</taxon>
        <taxon>Sus</taxon>
    </lineage>
</organism>
<evidence type="ECO:0000256" key="1">
    <source>
        <dbReference type="ARBA" id="ARBA00022723"/>
    </source>
</evidence>
<reference evidence="10" key="1">
    <citation type="submission" date="2017-08" db="EMBL/GenBank/DDBJ databases">
        <title>USMARCv1.0.</title>
        <authorList>
            <person name="Hannum G.I."/>
            <person name="Koren S."/>
            <person name="Schroeder S.G."/>
            <person name="Chin S.C."/>
            <person name="Nonneman D.J."/>
            <person name="Becker S.A."/>
            <person name="Rosen B.D."/>
            <person name="Bickhart D.M."/>
            <person name="Putnam N.H."/>
            <person name="Green R.E."/>
            <person name="Tuggle C.K."/>
            <person name="Liu H."/>
            <person name="Rohrer G.A."/>
            <person name="Warr A."/>
            <person name="Hall R."/>
            <person name="Kim K."/>
            <person name="Hume D.A."/>
            <person name="Talbot R."/>
            <person name="Chow W."/>
            <person name="Howe K."/>
            <person name="Schwartz A.S."/>
            <person name="Watson M."/>
            <person name="Archibald A.L."/>
            <person name="Phillippy A.M."/>
            <person name="Smith T.P.L."/>
        </authorList>
    </citation>
    <scope>NUCLEOTIDE SEQUENCE [LARGE SCALE GENOMIC DNA]</scope>
</reference>
<evidence type="ECO:0000256" key="5">
    <source>
        <dbReference type="PROSITE-ProRule" id="PRU00042"/>
    </source>
</evidence>
<proteinExistence type="predicted"/>
<keyword evidence="2" id="KW-0677">Repeat</keyword>
<dbReference type="Proteomes" id="UP000314985">
    <property type="component" value="Unassembled WGS sequence"/>
</dbReference>
<keyword evidence="4" id="KW-0862">Zinc</keyword>
<evidence type="ECO:0000256" key="3">
    <source>
        <dbReference type="ARBA" id="ARBA00022771"/>
    </source>
</evidence>
<dbReference type="Ensembl" id="ENSSSCT00070050361.1">
    <property type="protein sequence ID" value="ENSSSCP00070042560.1"/>
    <property type="gene ID" value="ENSSSCG00070025190.1"/>
</dbReference>
<dbReference type="Gene3D" id="6.10.140.140">
    <property type="match status" value="1"/>
</dbReference>
<dbReference type="PANTHER" id="PTHR23232">
    <property type="entry name" value="KRAB DOMAIN C2H2 ZINC FINGER"/>
    <property type="match status" value="1"/>
</dbReference>
<evidence type="ECO:0000256" key="2">
    <source>
        <dbReference type="ARBA" id="ARBA00022737"/>
    </source>
</evidence>
<evidence type="ECO:0000256" key="6">
    <source>
        <dbReference type="SAM" id="MobiDB-lite"/>
    </source>
</evidence>
<dbReference type="CDD" id="cd07765">
    <property type="entry name" value="KRAB_A-box"/>
    <property type="match status" value="1"/>
</dbReference>
<evidence type="ECO:0000313" key="9">
    <source>
        <dbReference type="Ensembl" id="ENSSSCP00070042560.1"/>
    </source>
</evidence>
<protein>
    <recommendedName>
        <fullName evidence="11">KRAB domain-containing protein</fullName>
    </recommendedName>
</protein>
<dbReference type="PROSITE" id="PS50805">
    <property type="entry name" value="KRAB"/>
    <property type="match status" value="1"/>
</dbReference>
<dbReference type="InterPro" id="IPR013087">
    <property type="entry name" value="Znf_C2H2_type"/>
</dbReference>
<dbReference type="GO" id="GO:0006355">
    <property type="term" value="P:regulation of DNA-templated transcription"/>
    <property type="evidence" value="ECO:0007669"/>
    <property type="project" value="InterPro"/>
</dbReference>
<feature type="domain" description="C2H2-type" evidence="7">
    <location>
        <begin position="60"/>
        <end position="75"/>
    </location>
</feature>
<dbReference type="AlphaFoldDB" id="A0A4X1VL70"/>
<dbReference type="InterPro" id="IPR036236">
    <property type="entry name" value="Znf_C2H2_sf"/>
</dbReference>
<dbReference type="FunFam" id="3.30.160.60:FF:002343">
    <property type="entry name" value="Zinc finger protein 33A"/>
    <property type="match status" value="1"/>
</dbReference>
<evidence type="ECO:0000313" key="10">
    <source>
        <dbReference type="Proteomes" id="UP000314985"/>
    </source>
</evidence>
<name>A0A4X1VL70_PIG</name>
<dbReference type="PANTHER" id="PTHR23232:SF142">
    <property type="entry name" value="GASTRULA ZINC FINGER PROTEIN XLCGF57.1-LIKE-RELATED"/>
    <property type="match status" value="1"/>
</dbReference>
<keyword evidence="3 5" id="KW-0863">Zinc-finger</keyword>
<accession>A0A4X1VL70</accession>
<dbReference type="InterPro" id="IPR050169">
    <property type="entry name" value="Krueppel_C2H2_ZnF"/>
</dbReference>
<sequence>MPVTYEDVATTFTQEEWGQLDPTQRTLHQEVMLDTYPQPTDLGQGWNPKPHGSYHTHASRSHLRQHQRSHTGEKPYVCSKCGKAVFPVVAYSYLILKYM</sequence>
<dbReference type="SMART" id="SM00349">
    <property type="entry name" value="KRAB"/>
    <property type="match status" value="1"/>
</dbReference>
<keyword evidence="1" id="KW-0479">Metal-binding</keyword>
<dbReference type="SUPFAM" id="SSF57667">
    <property type="entry name" value="beta-beta-alpha zinc fingers"/>
    <property type="match status" value="1"/>
</dbReference>
<evidence type="ECO:0000256" key="4">
    <source>
        <dbReference type="ARBA" id="ARBA00022833"/>
    </source>
</evidence>
<dbReference type="Gene3D" id="3.30.160.60">
    <property type="entry name" value="Classic Zinc Finger"/>
    <property type="match status" value="2"/>
</dbReference>
<evidence type="ECO:0000259" key="7">
    <source>
        <dbReference type="PROSITE" id="PS50157"/>
    </source>
</evidence>
<dbReference type="GO" id="GO:0008270">
    <property type="term" value="F:zinc ion binding"/>
    <property type="evidence" value="ECO:0007669"/>
    <property type="project" value="UniProtKB-KW"/>
</dbReference>
<evidence type="ECO:0008006" key="11">
    <source>
        <dbReference type="Google" id="ProtNLM"/>
    </source>
</evidence>
<dbReference type="Pfam" id="PF01352">
    <property type="entry name" value="KRAB"/>
    <property type="match status" value="1"/>
</dbReference>
<dbReference type="InterPro" id="IPR001909">
    <property type="entry name" value="KRAB"/>
</dbReference>
<feature type="region of interest" description="Disordered" evidence="6">
    <location>
        <begin position="38"/>
        <end position="74"/>
    </location>
</feature>
<evidence type="ECO:0000259" key="8">
    <source>
        <dbReference type="PROSITE" id="PS50805"/>
    </source>
</evidence>
<dbReference type="InterPro" id="IPR036051">
    <property type="entry name" value="KRAB_dom_sf"/>
</dbReference>
<feature type="domain" description="KRAB" evidence="8">
    <location>
        <begin position="3"/>
        <end position="75"/>
    </location>
</feature>
<feature type="compositionally biased region" description="Basic residues" evidence="6">
    <location>
        <begin position="52"/>
        <end position="69"/>
    </location>
</feature>